<dbReference type="WBParaSite" id="SRAE_2000434400.1">
    <property type="protein sequence ID" value="SRAE_2000434400.1"/>
    <property type="gene ID" value="WBGene00264574"/>
</dbReference>
<gene>
    <name evidence="2 4 5" type="ORF">SRAE_2000434400</name>
</gene>
<dbReference type="WormBase" id="SRAE_2000434400">
    <property type="protein sequence ID" value="SRP03121"/>
    <property type="gene ID" value="WBGene00264574"/>
</dbReference>
<evidence type="ECO:0000313" key="2">
    <source>
        <dbReference type="EMBL" id="CEF69697.1"/>
    </source>
</evidence>
<protein>
    <submittedName>
        <fullName evidence="2 4">Uncharacterized protein</fullName>
    </submittedName>
</protein>
<dbReference type="GeneID" id="36382067"/>
<name>A0A090LIT5_STRRB</name>
<dbReference type="EMBL" id="LN609529">
    <property type="protein sequence ID" value="CEF69697.1"/>
    <property type="molecule type" value="Genomic_DNA"/>
</dbReference>
<feature type="region of interest" description="Disordered" evidence="1">
    <location>
        <begin position="31"/>
        <end position="53"/>
    </location>
</feature>
<sequence>MIIFIKFFFIIIFQFFFLTFCGRQRKPNDRKEKLLSSESNLSNQEKVSQNNDGVVSNRIVENDVSNKEKFSYRRNENISEKKCNVKVDKSRNYKSLSPVELDENNYTGKDMNKEPQVESNNFKNTPINKENDFNLYFGLEANNKIQQNVVPQDDLIKKDNVSIKQFPQNCQTPNNIVGSNNIYNQKNNNNVALAEKPENKNKTYEALSNINYDDKRNPIINPPPPPPQQQQSPEIKNEKAPENNDLYVNLDPAENIPPPPPQPAEKLIKCEVNKVVNEQKIELAPVLTKKISQARKKKTSANDKKCQQEGSENQSQNRGTKKSTTNLSKHNRRKKTTLKDTSNKNLSKRKNK</sequence>
<evidence type="ECO:0000313" key="5">
    <source>
        <dbReference type="WormBase" id="SRAE_2000434400"/>
    </source>
</evidence>
<evidence type="ECO:0000256" key="1">
    <source>
        <dbReference type="SAM" id="MobiDB-lite"/>
    </source>
</evidence>
<evidence type="ECO:0000313" key="3">
    <source>
        <dbReference type="Proteomes" id="UP000035682"/>
    </source>
</evidence>
<feature type="region of interest" description="Disordered" evidence="1">
    <location>
        <begin position="101"/>
        <end position="126"/>
    </location>
</feature>
<keyword evidence="3" id="KW-1185">Reference proteome</keyword>
<evidence type="ECO:0000313" key="4">
    <source>
        <dbReference type="WBParaSite" id="SRAE_2000434400.1"/>
    </source>
</evidence>
<feature type="compositionally biased region" description="Polar residues" evidence="1">
    <location>
        <begin position="117"/>
        <end position="126"/>
    </location>
</feature>
<dbReference type="AlphaFoldDB" id="A0A090LIT5"/>
<accession>A0A090LIT5</accession>
<dbReference type="STRING" id="34506.A0A090LIT5"/>
<proteinExistence type="predicted"/>
<feature type="region of interest" description="Disordered" evidence="1">
    <location>
        <begin position="213"/>
        <end position="239"/>
    </location>
</feature>
<feature type="compositionally biased region" description="Low complexity" evidence="1">
    <location>
        <begin position="36"/>
        <end position="46"/>
    </location>
</feature>
<reference evidence="4" key="2">
    <citation type="submission" date="2020-12" db="UniProtKB">
        <authorList>
            <consortium name="WormBaseParasite"/>
        </authorList>
    </citation>
    <scope>IDENTIFICATION</scope>
</reference>
<reference evidence="2 3" key="1">
    <citation type="submission" date="2014-09" db="EMBL/GenBank/DDBJ databases">
        <authorList>
            <person name="Martin A.A."/>
        </authorList>
    </citation>
    <scope>NUCLEOTIDE SEQUENCE</scope>
    <source>
        <strain evidence="3">ED321</strain>
        <strain evidence="2">ED321 Heterogonic</strain>
    </source>
</reference>
<feature type="region of interest" description="Disordered" evidence="1">
    <location>
        <begin position="283"/>
        <end position="352"/>
    </location>
</feature>
<organism evidence="2">
    <name type="scientific">Strongyloides ratti</name>
    <name type="common">Parasitic roundworm</name>
    <dbReference type="NCBI Taxonomy" id="34506"/>
    <lineage>
        <taxon>Eukaryota</taxon>
        <taxon>Metazoa</taxon>
        <taxon>Ecdysozoa</taxon>
        <taxon>Nematoda</taxon>
        <taxon>Chromadorea</taxon>
        <taxon>Rhabditida</taxon>
        <taxon>Tylenchina</taxon>
        <taxon>Panagrolaimomorpha</taxon>
        <taxon>Strongyloidoidea</taxon>
        <taxon>Strongyloididae</taxon>
        <taxon>Strongyloides</taxon>
    </lineage>
</organism>
<dbReference type="RefSeq" id="XP_024508896.1">
    <property type="nucleotide sequence ID" value="XM_024643202.1"/>
</dbReference>
<dbReference type="CTD" id="36382067"/>
<dbReference type="Proteomes" id="UP000035682">
    <property type="component" value="Unplaced"/>
</dbReference>
<feature type="compositionally biased region" description="Polar residues" evidence="1">
    <location>
        <begin position="308"/>
        <end position="328"/>
    </location>
</feature>